<organism evidence="2 3">
    <name type="scientific">Romboutsia sedimentorum</name>
    <dbReference type="NCBI Taxonomy" id="1368474"/>
    <lineage>
        <taxon>Bacteria</taxon>
        <taxon>Bacillati</taxon>
        <taxon>Bacillota</taxon>
        <taxon>Clostridia</taxon>
        <taxon>Peptostreptococcales</taxon>
        <taxon>Peptostreptococcaceae</taxon>
        <taxon>Romboutsia</taxon>
    </lineage>
</organism>
<keyword evidence="1" id="KW-1133">Transmembrane helix</keyword>
<sequence length="83" mass="9581">MNQYEMASHIANSNMDLNLKKFEILKMKNQLVNEKDRCVMLTSIFVLFGIFILPLVFVPFTLKGASMTKNEIRQIDSLLIKLS</sequence>
<feature type="transmembrane region" description="Helical" evidence="1">
    <location>
        <begin position="38"/>
        <end position="60"/>
    </location>
</feature>
<keyword evidence="3" id="KW-1185">Reference proteome</keyword>
<evidence type="ECO:0000256" key="1">
    <source>
        <dbReference type="SAM" id="Phobius"/>
    </source>
</evidence>
<comment type="caution">
    <text evidence="2">The sequence shown here is derived from an EMBL/GenBank/DDBJ whole genome shotgun (WGS) entry which is preliminary data.</text>
</comment>
<evidence type="ECO:0000313" key="3">
    <source>
        <dbReference type="Proteomes" id="UP001301012"/>
    </source>
</evidence>
<protein>
    <submittedName>
        <fullName evidence="2">Uncharacterized protein</fullName>
    </submittedName>
</protein>
<evidence type="ECO:0000313" key="2">
    <source>
        <dbReference type="EMBL" id="MDK2564104.1"/>
    </source>
</evidence>
<dbReference type="Proteomes" id="UP001301012">
    <property type="component" value="Unassembled WGS sequence"/>
</dbReference>
<keyword evidence="1" id="KW-0812">Transmembrane</keyword>
<gene>
    <name evidence="2" type="ORF">QOZ84_11130</name>
</gene>
<dbReference type="EMBL" id="JASKYM010000005">
    <property type="protein sequence ID" value="MDK2564104.1"/>
    <property type="molecule type" value="Genomic_DNA"/>
</dbReference>
<name>A0ABT7EAZ3_9FIRM</name>
<reference evidence="2 3" key="1">
    <citation type="submission" date="2023-05" db="EMBL/GenBank/DDBJ databases">
        <title>Rombocin, a short stable natural nisin variant, displays selective antimicrobial activity against Listeria monocytogenes and employs dual mode of action to kill target bacterial strains.</title>
        <authorList>
            <person name="Wambui J."/>
            <person name="Stephan R."/>
            <person name="Kuipers O.P."/>
        </authorList>
    </citation>
    <scope>NUCLEOTIDE SEQUENCE [LARGE SCALE GENOMIC DNA]</scope>
    <source>
        <strain evidence="2 3">RC002</strain>
    </source>
</reference>
<proteinExistence type="predicted"/>
<accession>A0ABT7EAZ3</accession>
<keyword evidence="1" id="KW-0472">Membrane</keyword>
<dbReference type="RefSeq" id="WP_284133035.1">
    <property type="nucleotide sequence ID" value="NZ_JASKYM010000005.1"/>
</dbReference>